<dbReference type="InterPro" id="IPR038765">
    <property type="entry name" value="Papain-like_cys_pep_sf"/>
</dbReference>
<dbReference type="Pfam" id="PF00443">
    <property type="entry name" value="UCH"/>
    <property type="match status" value="1"/>
</dbReference>
<feature type="domain" description="USP" evidence="1">
    <location>
        <begin position="1"/>
        <end position="138"/>
    </location>
</feature>
<dbReference type="GO" id="GO:0004843">
    <property type="term" value="F:cysteine-type deubiquitinase activity"/>
    <property type="evidence" value="ECO:0007669"/>
    <property type="project" value="InterPro"/>
</dbReference>
<dbReference type="GO" id="GO:0016579">
    <property type="term" value="P:protein deubiquitination"/>
    <property type="evidence" value="ECO:0007669"/>
    <property type="project" value="InterPro"/>
</dbReference>
<dbReference type="Gene3D" id="3.90.70.10">
    <property type="entry name" value="Cysteine proteinases"/>
    <property type="match status" value="1"/>
</dbReference>
<dbReference type="InterPro" id="IPR028889">
    <property type="entry name" value="USP"/>
</dbReference>
<dbReference type="SUPFAM" id="SSF54001">
    <property type="entry name" value="Cysteine proteinases"/>
    <property type="match status" value="1"/>
</dbReference>
<reference evidence="2 3" key="1">
    <citation type="submission" date="2022-01" db="EMBL/GenBank/DDBJ databases">
        <authorList>
            <person name="Xiong W."/>
            <person name="Schranz E."/>
        </authorList>
    </citation>
    <scope>NUCLEOTIDE SEQUENCE [LARGE SCALE GENOMIC DNA]</scope>
</reference>
<accession>A0AAU9NBL3</accession>
<evidence type="ECO:0000313" key="3">
    <source>
        <dbReference type="Proteomes" id="UP001157418"/>
    </source>
</evidence>
<evidence type="ECO:0000313" key="2">
    <source>
        <dbReference type="EMBL" id="CAH1435977.1"/>
    </source>
</evidence>
<keyword evidence="3" id="KW-1185">Reference proteome</keyword>
<proteinExistence type="predicted"/>
<dbReference type="GO" id="GO:0005634">
    <property type="term" value="C:nucleus"/>
    <property type="evidence" value="ECO:0007669"/>
    <property type="project" value="TreeGrafter"/>
</dbReference>
<dbReference type="GO" id="GO:0005829">
    <property type="term" value="C:cytosol"/>
    <property type="evidence" value="ECO:0007669"/>
    <property type="project" value="TreeGrafter"/>
</dbReference>
<comment type="caution">
    <text evidence="2">The sequence shown here is derived from an EMBL/GenBank/DDBJ whole genome shotgun (WGS) entry which is preliminary data.</text>
</comment>
<name>A0AAU9NBL3_9ASTR</name>
<dbReference type="PROSITE" id="PS50235">
    <property type="entry name" value="USP_3"/>
    <property type="match status" value="1"/>
</dbReference>
<dbReference type="InterPro" id="IPR050164">
    <property type="entry name" value="Peptidase_C19"/>
</dbReference>
<evidence type="ECO:0000259" key="1">
    <source>
        <dbReference type="PROSITE" id="PS50235"/>
    </source>
</evidence>
<organism evidence="2 3">
    <name type="scientific">Lactuca virosa</name>
    <dbReference type="NCBI Taxonomy" id="75947"/>
    <lineage>
        <taxon>Eukaryota</taxon>
        <taxon>Viridiplantae</taxon>
        <taxon>Streptophyta</taxon>
        <taxon>Embryophyta</taxon>
        <taxon>Tracheophyta</taxon>
        <taxon>Spermatophyta</taxon>
        <taxon>Magnoliopsida</taxon>
        <taxon>eudicotyledons</taxon>
        <taxon>Gunneridae</taxon>
        <taxon>Pentapetalae</taxon>
        <taxon>asterids</taxon>
        <taxon>campanulids</taxon>
        <taxon>Asterales</taxon>
        <taxon>Asteraceae</taxon>
        <taxon>Cichorioideae</taxon>
        <taxon>Cichorieae</taxon>
        <taxon>Lactucinae</taxon>
        <taxon>Lactuca</taxon>
    </lineage>
</organism>
<protein>
    <recommendedName>
        <fullName evidence="1">USP domain-containing protein</fullName>
    </recommendedName>
</protein>
<dbReference type="InterPro" id="IPR001394">
    <property type="entry name" value="Peptidase_C19_UCH"/>
</dbReference>
<gene>
    <name evidence="2" type="ORF">LVIROSA_LOCUS22372</name>
</gene>
<dbReference type="AlphaFoldDB" id="A0AAU9NBL3"/>
<dbReference type="PANTHER" id="PTHR24006">
    <property type="entry name" value="UBIQUITIN CARBOXYL-TERMINAL HYDROLASE"/>
    <property type="match status" value="1"/>
</dbReference>
<sequence length="138" mass="15257">MLLSANLGHGKEEDAHEFLRYAIDTLQSACLKEAGTKSSNSLEEETTLTGLTFGGYLRSKIKCMKCGGKSERHERMMDLTVEIEGDIATLEEALDKFTCTEVLDGEKKCKSYEKAKKKLPLLEAPNVLAIALKAISVW</sequence>
<dbReference type="PANTHER" id="PTHR24006:SF874">
    <property type="entry name" value="UBIQUITIN CARBOXYL-TERMINAL HYDROLASE 16"/>
    <property type="match status" value="1"/>
</dbReference>
<dbReference type="Proteomes" id="UP001157418">
    <property type="component" value="Unassembled WGS sequence"/>
</dbReference>
<dbReference type="EMBL" id="CAKMRJ010004445">
    <property type="protein sequence ID" value="CAH1435977.1"/>
    <property type="molecule type" value="Genomic_DNA"/>
</dbReference>